<evidence type="ECO:0000256" key="3">
    <source>
        <dbReference type="ARBA" id="ARBA00022759"/>
    </source>
</evidence>
<sequence length="110" mass="13372">MNKKNVVKKNWEFQNIISHRKQFVSKYVIIYYEPHDSFQVGISIPKAFANACTRNKFKNQIRHIIRKNDFLDIKARTIIIVRKDFFLIDFAKKELEIKKLYERIRNVLQK</sequence>
<dbReference type="Pfam" id="PF00825">
    <property type="entry name" value="Ribonuclease_P"/>
    <property type="match status" value="1"/>
</dbReference>
<keyword evidence="4 6" id="KW-0378">Hydrolase</keyword>
<comment type="subunit">
    <text evidence="6">Consists of a catalytic RNA component (M1 or rnpB) and a protein subunit.</text>
</comment>
<accession>A0ABZ2RNT9</accession>
<dbReference type="NCBIfam" id="TIGR00188">
    <property type="entry name" value="rnpA"/>
    <property type="match status" value="1"/>
</dbReference>
<proteinExistence type="inferred from homology"/>
<dbReference type="GO" id="GO:0004526">
    <property type="term" value="F:ribonuclease P activity"/>
    <property type="evidence" value="ECO:0007669"/>
    <property type="project" value="UniProtKB-EC"/>
</dbReference>
<dbReference type="InterPro" id="IPR020568">
    <property type="entry name" value="Ribosomal_Su5_D2-typ_SF"/>
</dbReference>
<dbReference type="RefSeq" id="WP_205499474.1">
    <property type="nucleotide sequence ID" value="NZ_CP148066.1"/>
</dbReference>
<dbReference type="Proteomes" id="UP001460679">
    <property type="component" value="Chromosome"/>
</dbReference>
<dbReference type="EC" id="3.1.26.5" evidence="6 7"/>
<evidence type="ECO:0000256" key="7">
    <source>
        <dbReference type="NCBIfam" id="TIGR00188"/>
    </source>
</evidence>
<evidence type="ECO:0000256" key="4">
    <source>
        <dbReference type="ARBA" id="ARBA00022801"/>
    </source>
</evidence>
<keyword evidence="9" id="KW-1185">Reference proteome</keyword>
<dbReference type="InterPro" id="IPR000100">
    <property type="entry name" value="RNase_P"/>
</dbReference>
<keyword evidence="3 6" id="KW-0255">Endonuclease</keyword>
<evidence type="ECO:0000313" key="8">
    <source>
        <dbReference type="EMBL" id="WXL28403.1"/>
    </source>
</evidence>
<dbReference type="PANTHER" id="PTHR33992:SF1">
    <property type="entry name" value="RIBONUCLEASE P PROTEIN COMPONENT"/>
    <property type="match status" value="1"/>
</dbReference>
<dbReference type="PANTHER" id="PTHR33992">
    <property type="entry name" value="RIBONUCLEASE P PROTEIN COMPONENT"/>
    <property type="match status" value="1"/>
</dbReference>
<evidence type="ECO:0000256" key="1">
    <source>
        <dbReference type="ARBA" id="ARBA00022694"/>
    </source>
</evidence>
<keyword evidence="1 6" id="KW-0819">tRNA processing</keyword>
<gene>
    <name evidence="6 8" type="primary">rnpA</name>
    <name evidence="8" type="ORF">WG616_03505</name>
</gene>
<name>A0ABZ2RNT9_9BACT</name>
<comment type="function">
    <text evidence="6">RNaseP catalyzes the removal of the 5'-leader sequence from pre-tRNA to produce the mature 5'-terminus. It can also cleave other RNA substrates such as 4.5S RNA. The protein component plays an auxiliary but essential role in vivo by binding to the 5'-leader sequence and broadening the substrate specificity of the ribozyme.</text>
</comment>
<organism evidence="8 9">
    <name type="scientific">[Mycoplasma] gypis</name>
    <dbReference type="NCBI Taxonomy" id="92404"/>
    <lineage>
        <taxon>Bacteria</taxon>
        <taxon>Bacillati</taxon>
        <taxon>Mycoplasmatota</taxon>
        <taxon>Mycoplasmoidales</taxon>
        <taxon>Metamycoplasmataceae</taxon>
        <taxon>Metamycoplasma</taxon>
    </lineage>
</organism>
<dbReference type="SUPFAM" id="SSF54211">
    <property type="entry name" value="Ribosomal protein S5 domain 2-like"/>
    <property type="match status" value="1"/>
</dbReference>
<protein>
    <recommendedName>
        <fullName evidence="6 7">Ribonuclease P protein component</fullName>
        <shortName evidence="6">RNase P protein</shortName>
        <shortName evidence="6">RNaseP protein</shortName>
        <ecNumber evidence="6 7">3.1.26.5</ecNumber>
    </recommendedName>
    <alternativeName>
        <fullName evidence="6">Protein C5</fullName>
    </alternativeName>
</protein>
<dbReference type="InterPro" id="IPR014721">
    <property type="entry name" value="Ribsml_uS5_D2-typ_fold_subgr"/>
</dbReference>
<dbReference type="Gene3D" id="3.30.230.10">
    <property type="match status" value="1"/>
</dbReference>
<dbReference type="HAMAP" id="MF_00227">
    <property type="entry name" value="RNase_P"/>
    <property type="match status" value="1"/>
</dbReference>
<comment type="catalytic activity">
    <reaction evidence="6">
        <text>Endonucleolytic cleavage of RNA, removing 5'-extranucleotides from tRNA precursor.</text>
        <dbReference type="EC" id="3.1.26.5"/>
    </reaction>
</comment>
<evidence type="ECO:0000313" key="9">
    <source>
        <dbReference type="Proteomes" id="UP001460679"/>
    </source>
</evidence>
<evidence type="ECO:0000256" key="2">
    <source>
        <dbReference type="ARBA" id="ARBA00022722"/>
    </source>
</evidence>
<comment type="similarity">
    <text evidence="6">Belongs to the RnpA family.</text>
</comment>
<evidence type="ECO:0000256" key="6">
    <source>
        <dbReference type="HAMAP-Rule" id="MF_00227"/>
    </source>
</evidence>
<dbReference type="EMBL" id="CP148066">
    <property type="protein sequence ID" value="WXL28403.1"/>
    <property type="molecule type" value="Genomic_DNA"/>
</dbReference>
<keyword evidence="5 6" id="KW-0694">RNA-binding</keyword>
<evidence type="ECO:0000256" key="5">
    <source>
        <dbReference type="ARBA" id="ARBA00022884"/>
    </source>
</evidence>
<keyword evidence="2 6" id="KW-0540">Nuclease</keyword>
<reference evidence="8" key="1">
    <citation type="submission" date="2024-03" db="EMBL/GenBank/DDBJ databases">
        <title>Complete genome sequence of Mycoplasma gypis type strain B1/T1.</title>
        <authorList>
            <person name="Spergser J."/>
        </authorList>
    </citation>
    <scope>NUCLEOTIDE SEQUENCE [LARGE SCALE GENOMIC DNA]</scope>
    <source>
        <strain evidence="8">B1/T1</strain>
    </source>
</reference>